<sequence>MSDRATLEDAVENGIDLSSNAFILIHGWTCGALLLDFVASFAEPLSKRKMTPEEMCADLGAKAGPLAVMLRTCRILGYVEVDDTGAYSAVQGVELEELQLRLRPGIGTAKALRSVYTEAVPPFKVPSEAATHCLVVWAEHRPGWTNSKSKVLPVLLDGIVLAPLLTSITYFARWSEEGLDYGKDKAMDRFDFSKLDAASRTALGEIFEELGVGAMSPKGIVSLSTRGSLALQRCYSYYVPTSYSPLMGEFSNILFEEPGWGFEDLDEEGEIHVERTLNVVGSGAQHATLFKDLMRHIDVIFSGEDYAGQPRYVVDTGSGDGHLLMQIYQHIKEHTPRGRVLEEFPVIMVGVDFNEEARVATAVNLTKSNITHMVLFGDIGKPKQIMAALQKKGVDLSKTLHVRSFLDHDRPYVAPKEKLSGEAAIDFARTAMQDCVHLDKAGERLSPEESFGALVEHFRRWSDALQDSFGLCLLEVMMLDVPTTKRFINDCVSFHFDIVQCLSRQYMTSATAFAMGAAMAGLVPGNVKSVQIYPEEGNYCRMINQHLVRRKYSIRFAEVADLPSLERLESLAWAEQLQASPSVLKTRLETSPTTNLVCEMDGKVVAVLYMQRIQSEDDVDKQKFMEISQTHDPAGRILQLVAIATDPEVSNMGIGSELRSFALHLARLDPTVDFVIGVTRCRDFKGGKGTMQQYVDDHKAGRIVDPIVDFHTSYGAEVVRIVPDFRPEDKENEGVGVLIKYGIKDLSKDTELVQVKAKVEIPSLEVLAQVMEELGYTLDRGDLHKGFYDYGMDSLELVRVRNRLSSSFHLNLPATLLLDFPTVKDLAEQLDRDRGLGDASETMSATSSAESEDEVEISGWEGVTPSELLELQERFKSTYKQPAYQKQFAELARKCYPALHPCHRGDPGAGGRAVAPGVWPHRRLGLADRADWAKSHDGDPNQVLEGLSRGEANHGRDLAYYEAGPVLALRSRDATTECQPIGLPSRRNERAENGHGTVGP</sequence>
<dbReference type="Proteomes" id="UP001178507">
    <property type="component" value="Unassembled WGS sequence"/>
</dbReference>
<dbReference type="SUPFAM" id="SSF55729">
    <property type="entry name" value="Acyl-CoA N-acyltransferases (Nat)"/>
    <property type="match status" value="1"/>
</dbReference>
<keyword evidence="1" id="KW-0596">Phosphopantetheine</keyword>
<dbReference type="InterPro" id="IPR020806">
    <property type="entry name" value="PKS_PP-bd"/>
</dbReference>
<dbReference type="InterPro" id="IPR056393">
    <property type="entry name" value="AprA-like_MT2"/>
</dbReference>
<feature type="region of interest" description="Disordered" evidence="3">
    <location>
        <begin position="976"/>
        <end position="1000"/>
    </location>
</feature>
<dbReference type="SMART" id="SM00823">
    <property type="entry name" value="PKS_PP"/>
    <property type="match status" value="1"/>
</dbReference>
<dbReference type="InterPro" id="IPR000182">
    <property type="entry name" value="GNAT_dom"/>
</dbReference>
<dbReference type="EMBL" id="CAUJNA010000188">
    <property type="protein sequence ID" value="CAJ1373327.1"/>
    <property type="molecule type" value="Genomic_DNA"/>
</dbReference>
<dbReference type="Pfam" id="PF23525">
    <property type="entry name" value="Methyltransf_36"/>
    <property type="match status" value="1"/>
</dbReference>
<evidence type="ECO:0000259" key="5">
    <source>
        <dbReference type="PROSITE" id="PS51186"/>
    </source>
</evidence>
<evidence type="ECO:0000313" key="7">
    <source>
        <dbReference type="Proteomes" id="UP001178507"/>
    </source>
</evidence>
<proteinExistence type="predicted"/>
<feature type="domain" description="Carrier" evidence="4">
    <location>
        <begin position="757"/>
        <end position="834"/>
    </location>
</feature>
<evidence type="ECO:0000313" key="6">
    <source>
        <dbReference type="EMBL" id="CAJ1373327.1"/>
    </source>
</evidence>
<dbReference type="AlphaFoldDB" id="A0AA36HRJ3"/>
<dbReference type="Pfam" id="PF00550">
    <property type="entry name" value="PP-binding"/>
    <property type="match status" value="1"/>
</dbReference>
<dbReference type="InterPro" id="IPR009081">
    <property type="entry name" value="PP-bd_ACP"/>
</dbReference>
<name>A0AA36HRJ3_9DINO</name>
<dbReference type="PROSITE" id="PS00012">
    <property type="entry name" value="PHOSPHOPANTETHEINE"/>
    <property type="match status" value="1"/>
</dbReference>
<dbReference type="Gene3D" id="3.40.630.30">
    <property type="match status" value="1"/>
</dbReference>
<organism evidence="6 7">
    <name type="scientific">Effrenium voratum</name>
    <dbReference type="NCBI Taxonomy" id="2562239"/>
    <lineage>
        <taxon>Eukaryota</taxon>
        <taxon>Sar</taxon>
        <taxon>Alveolata</taxon>
        <taxon>Dinophyceae</taxon>
        <taxon>Suessiales</taxon>
        <taxon>Symbiodiniaceae</taxon>
        <taxon>Effrenium</taxon>
    </lineage>
</organism>
<comment type="caution">
    <text evidence="6">The sequence shown here is derived from an EMBL/GenBank/DDBJ whole genome shotgun (WGS) entry which is preliminary data.</text>
</comment>
<reference evidence="6" key="1">
    <citation type="submission" date="2023-08" db="EMBL/GenBank/DDBJ databases">
        <authorList>
            <person name="Chen Y."/>
            <person name="Shah S."/>
            <person name="Dougan E. K."/>
            <person name="Thang M."/>
            <person name="Chan C."/>
        </authorList>
    </citation>
    <scope>NUCLEOTIDE SEQUENCE</scope>
</reference>
<dbReference type="InterPro" id="IPR016181">
    <property type="entry name" value="Acyl_CoA_acyltransferase"/>
</dbReference>
<feature type="region of interest" description="Disordered" evidence="3">
    <location>
        <begin position="832"/>
        <end position="859"/>
    </location>
</feature>
<evidence type="ECO:0000256" key="2">
    <source>
        <dbReference type="ARBA" id="ARBA00022553"/>
    </source>
</evidence>
<gene>
    <name evidence="6" type="ORF">EVOR1521_LOCUS3180</name>
</gene>
<dbReference type="PROSITE" id="PS51186">
    <property type="entry name" value="GNAT"/>
    <property type="match status" value="1"/>
</dbReference>
<evidence type="ECO:0000256" key="3">
    <source>
        <dbReference type="SAM" id="MobiDB-lite"/>
    </source>
</evidence>
<dbReference type="Gene3D" id="1.10.1200.10">
    <property type="entry name" value="ACP-like"/>
    <property type="match status" value="1"/>
</dbReference>
<evidence type="ECO:0000259" key="4">
    <source>
        <dbReference type="PROSITE" id="PS50075"/>
    </source>
</evidence>
<keyword evidence="2" id="KW-0597">Phosphoprotein</keyword>
<feature type="domain" description="N-acetyltransferase" evidence="5">
    <location>
        <begin position="552"/>
        <end position="744"/>
    </location>
</feature>
<dbReference type="GO" id="GO:0031177">
    <property type="term" value="F:phosphopantetheine binding"/>
    <property type="evidence" value="ECO:0007669"/>
    <property type="project" value="InterPro"/>
</dbReference>
<dbReference type="SUPFAM" id="SSF47336">
    <property type="entry name" value="ACP-like"/>
    <property type="match status" value="1"/>
</dbReference>
<protein>
    <submittedName>
        <fullName evidence="6">Uncharacterized protein</fullName>
    </submittedName>
</protein>
<dbReference type="PROSITE" id="PS50075">
    <property type="entry name" value="CARRIER"/>
    <property type="match status" value="1"/>
</dbReference>
<feature type="compositionally biased region" description="Low complexity" evidence="3">
    <location>
        <begin position="838"/>
        <end position="849"/>
    </location>
</feature>
<dbReference type="InterPro" id="IPR036736">
    <property type="entry name" value="ACP-like_sf"/>
</dbReference>
<dbReference type="InterPro" id="IPR006162">
    <property type="entry name" value="Ppantetheine_attach_site"/>
</dbReference>
<evidence type="ECO:0000256" key="1">
    <source>
        <dbReference type="ARBA" id="ARBA00022450"/>
    </source>
</evidence>
<dbReference type="GO" id="GO:0016747">
    <property type="term" value="F:acyltransferase activity, transferring groups other than amino-acyl groups"/>
    <property type="evidence" value="ECO:0007669"/>
    <property type="project" value="InterPro"/>
</dbReference>
<accession>A0AA36HRJ3</accession>
<keyword evidence="7" id="KW-1185">Reference proteome</keyword>